<evidence type="ECO:0000256" key="1">
    <source>
        <dbReference type="SAM" id="MobiDB-lite"/>
    </source>
</evidence>
<reference evidence="4" key="1">
    <citation type="submission" date="2022-11" db="EMBL/GenBank/DDBJ databases">
        <authorList>
            <person name="Scott C."/>
            <person name="Bruce N."/>
        </authorList>
    </citation>
    <scope>NUCLEOTIDE SEQUENCE</scope>
</reference>
<comment type="caution">
    <text evidence="4">The sequence shown here is derived from an EMBL/GenBank/DDBJ whole genome shotgun (WGS) entry which is preliminary data.</text>
</comment>
<evidence type="ECO:0000313" key="4">
    <source>
        <dbReference type="EMBL" id="CAI4219233.1"/>
    </source>
</evidence>
<evidence type="ECO:0000313" key="5">
    <source>
        <dbReference type="Proteomes" id="UP000838763"/>
    </source>
</evidence>
<dbReference type="SUPFAM" id="SSF48452">
    <property type="entry name" value="TPR-like"/>
    <property type="match status" value="1"/>
</dbReference>
<evidence type="ECO:0008006" key="6">
    <source>
        <dbReference type="Google" id="ProtNLM"/>
    </source>
</evidence>
<feature type="domain" description="Telomerase activating protein Est1-like N-terminal" evidence="3">
    <location>
        <begin position="76"/>
        <end position="165"/>
    </location>
</feature>
<gene>
    <name evidence="4" type="ORF">PPNO1_LOCUS8802</name>
</gene>
<feature type="compositionally biased region" description="Low complexity" evidence="1">
    <location>
        <begin position="580"/>
        <end position="604"/>
    </location>
</feature>
<keyword evidence="5" id="KW-1185">Reference proteome</keyword>
<dbReference type="InterPro" id="IPR011990">
    <property type="entry name" value="TPR-like_helical_dom_sf"/>
</dbReference>
<feature type="region of interest" description="Disordered" evidence="1">
    <location>
        <begin position="578"/>
        <end position="643"/>
    </location>
</feature>
<dbReference type="EMBL" id="CALLCH030000019">
    <property type="protein sequence ID" value="CAI4219233.1"/>
    <property type="molecule type" value="Genomic_DNA"/>
</dbReference>
<accession>A0A9P1HBZ1</accession>
<dbReference type="Proteomes" id="UP000838763">
    <property type="component" value="Unassembled WGS sequence"/>
</dbReference>
<dbReference type="InterPro" id="IPR019458">
    <property type="entry name" value="Est1-like_N"/>
</dbReference>
<dbReference type="Pfam" id="PF10373">
    <property type="entry name" value="EST1_DNA_bind"/>
    <property type="match status" value="1"/>
</dbReference>
<dbReference type="AlphaFoldDB" id="A0A9P1HBZ1"/>
<dbReference type="Gene3D" id="1.25.40.10">
    <property type="entry name" value="Tetratricopeptide repeat domain"/>
    <property type="match status" value="1"/>
</dbReference>
<evidence type="ECO:0000259" key="2">
    <source>
        <dbReference type="Pfam" id="PF10373"/>
    </source>
</evidence>
<dbReference type="OrthoDB" id="69928at2759"/>
<proteinExistence type="predicted"/>
<feature type="domain" description="DNA/RNA-binding" evidence="2">
    <location>
        <begin position="175"/>
        <end position="455"/>
    </location>
</feature>
<dbReference type="InterPro" id="IPR018834">
    <property type="entry name" value="DNA/RNA-bd_Est1-type"/>
</dbReference>
<protein>
    <recommendedName>
        <fullName evidence="6">Protein SMG7</fullName>
    </recommendedName>
</protein>
<dbReference type="PANTHER" id="PTHR15696:SF36">
    <property type="entry name" value="NONSENSE-MEDIATED MRNA DECAY FACTOR"/>
    <property type="match status" value="1"/>
</dbReference>
<dbReference type="InterPro" id="IPR045153">
    <property type="entry name" value="Est1/Ebs1-like"/>
</dbReference>
<dbReference type="Pfam" id="PF10374">
    <property type="entry name" value="EST1"/>
    <property type="match status" value="1"/>
</dbReference>
<name>A0A9P1HBZ1_9PEZI</name>
<evidence type="ECO:0000259" key="3">
    <source>
        <dbReference type="Pfam" id="PF10374"/>
    </source>
</evidence>
<sequence length="643" mass="71783">MASEAAADRVAEVAGVWKHAQKIFKAIQKEANNLKRGPPSEISDAKWKSLEDAMSQYRLACVGILFQDLEFAQQNQVEKALWTSHILINNIYRNVSKRLPSDQKVKIRSVESRYTRFITTSQLFYKGYIQRFYLVHHPETQAMIMLSVQETLTYLGDLSRYRAQLKPNSRDNEAAITYYSLAHDVVPDRGFALHQIGVTYLETDKHLEVVYYFFMSLARQTPHPNAEKNLEAKLKTIQAGKSAISGSQSTQQILEGRVVQLLAKYMTNTSFPGRDELEQTVLARLEQFLHSEHSSDSVVRMAMVNMSAYYYAQKHQAQSLASAYTLSFNMQFLQAISRLMQGYLREAQGVMPGEMEASASRLSQLHAMSPGVDTAIRVLRLYCCWLSSRNEDLAQAPEAIQFIVQSAWKDFAQMATSLITYSVPDMEEFCKSTSYLSPTAPYLMKEDEEAVCCLSIGDLSSDIYARLFHRASTKARKPTMLESGIEGAQPLEEFICRLGDVIESIGRFSGNPAVPLYIQTRSDGSWSLAYGYEATAESAPQTSVETGKAEEPLPSPAPAYEEVVDVAPTTVEANRTPLSQQVQQQMAAMQSLDAQSSGRPRSSRGNGGRGSRNHADGGGRDGSYGSDLRKKTVNRMQRGMNGP</sequence>
<feature type="region of interest" description="Disordered" evidence="1">
    <location>
        <begin position="537"/>
        <end position="556"/>
    </location>
</feature>
<organism evidence="4 5">
    <name type="scientific">Parascedosporium putredinis</name>
    <dbReference type="NCBI Taxonomy" id="1442378"/>
    <lineage>
        <taxon>Eukaryota</taxon>
        <taxon>Fungi</taxon>
        <taxon>Dikarya</taxon>
        <taxon>Ascomycota</taxon>
        <taxon>Pezizomycotina</taxon>
        <taxon>Sordariomycetes</taxon>
        <taxon>Hypocreomycetidae</taxon>
        <taxon>Microascales</taxon>
        <taxon>Microascaceae</taxon>
        <taxon>Parascedosporium</taxon>
    </lineage>
</organism>
<dbReference type="PANTHER" id="PTHR15696">
    <property type="entry name" value="SMG-7 SUPPRESSOR WITH MORPHOLOGICAL EFFECT ON GENITALIA PROTEIN 7"/>
    <property type="match status" value="1"/>
</dbReference>